<keyword evidence="1" id="KW-0520">NAD</keyword>
<sequence>MEKPLAESSAGVDTVIAAAERSSATLGVCFQNRYNPPVQRLHELLSSGQAGEIRAVNATVMWSRSGDYYAARPWRGRWETAGGGLLMNQAIHTIDLLIWMFGDPVSVRGGVATRVHPQIEVEDTADMVITHDGGVRSVFFATVANGDNDPVTLNITAENATFRLAGGLQVSWADGRVESVDADPASGARSYWGLSHRALIDDFYRSIDAQIPFWIDGAAARTSVDVIQEVYRQARRNQDPSLAPREADTHDVRA</sequence>
<dbReference type="Gene3D" id="3.40.50.720">
    <property type="entry name" value="NAD(P)-binding Rossmann-like Domain"/>
    <property type="match status" value="1"/>
</dbReference>
<name>A0ABP7AVZ9_9MICO</name>
<dbReference type="PANTHER" id="PTHR43249:SF1">
    <property type="entry name" value="D-GLUCOSIDE 3-DEHYDROGENASE"/>
    <property type="match status" value="1"/>
</dbReference>
<dbReference type="EMBL" id="BAAAYU010000005">
    <property type="protein sequence ID" value="GAA3641107.1"/>
    <property type="molecule type" value="Genomic_DNA"/>
</dbReference>
<dbReference type="InterPro" id="IPR055170">
    <property type="entry name" value="GFO_IDH_MocA-like_dom"/>
</dbReference>
<proteinExistence type="predicted"/>
<dbReference type="Proteomes" id="UP001501697">
    <property type="component" value="Unassembled WGS sequence"/>
</dbReference>
<evidence type="ECO:0000313" key="3">
    <source>
        <dbReference type="EMBL" id="GAA3641107.1"/>
    </source>
</evidence>
<feature type="domain" description="GFO/IDH/MocA-like oxidoreductase" evidence="2">
    <location>
        <begin position="38"/>
        <end position="162"/>
    </location>
</feature>
<evidence type="ECO:0000259" key="2">
    <source>
        <dbReference type="Pfam" id="PF22725"/>
    </source>
</evidence>
<dbReference type="Pfam" id="PF22725">
    <property type="entry name" value="GFO_IDH_MocA_C3"/>
    <property type="match status" value="1"/>
</dbReference>
<keyword evidence="4" id="KW-1185">Reference proteome</keyword>
<evidence type="ECO:0000313" key="4">
    <source>
        <dbReference type="Proteomes" id="UP001501697"/>
    </source>
</evidence>
<organism evidence="3 4">
    <name type="scientific">Microbacterium awajiense</name>
    <dbReference type="NCBI Taxonomy" id="415214"/>
    <lineage>
        <taxon>Bacteria</taxon>
        <taxon>Bacillati</taxon>
        <taxon>Actinomycetota</taxon>
        <taxon>Actinomycetes</taxon>
        <taxon>Micrococcales</taxon>
        <taxon>Microbacteriaceae</taxon>
        <taxon>Microbacterium</taxon>
    </lineage>
</organism>
<dbReference type="InterPro" id="IPR052515">
    <property type="entry name" value="Gfo/Idh/MocA_Oxidoreductase"/>
</dbReference>
<evidence type="ECO:0000256" key="1">
    <source>
        <dbReference type="ARBA" id="ARBA00023027"/>
    </source>
</evidence>
<accession>A0ABP7AVZ9</accession>
<dbReference type="SUPFAM" id="SSF55347">
    <property type="entry name" value="Glyceraldehyde-3-phosphate dehydrogenase-like, C-terminal domain"/>
    <property type="match status" value="1"/>
</dbReference>
<gene>
    <name evidence="3" type="ORF">GCM10022200_26060</name>
</gene>
<dbReference type="Gene3D" id="3.30.360.10">
    <property type="entry name" value="Dihydrodipicolinate Reductase, domain 2"/>
    <property type="match status" value="1"/>
</dbReference>
<dbReference type="PANTHER" id="PTHR43249">
    <property type="entry name" value="UDP-N-ACETYL-2-AMINO-2-DEOXY-D-GLUCURONATE OXIDASE"/>
    <property type="match status" value="1"/>
</dbReference>
<reference evidence="4" key="1">
    <citation type="journal article" date="2019" name="Int. J. Syst. Evol. Microbiol.">
        <title>The Global Catalogue of Microorganisms (GCM) 10K type strain sequencing project: providing services to taxonomists for standard genome sequencing and annotation.</title>
        <authorList>
            <consortium name="The Broad Institute Genomics Platform"/>
            <consortium name="The Broad Institute Genome Sequencing Center for Infectious Disease"/>
            <person name="Wu L."/>
            <person name="Ma J."/>
        </authorList>
    </citation>
    <scope>NUCLEOTIDE SEQUENCE [LARGE SCALE GENOMIC DNA]</scope>
    <source>
        <strain evidence="4">JCM 16544</strain>
    </source>
</reference>
<protein>
    <recommendedName>
        <fullName evidence="2">GFO/IDH/MocA-like oxidoreductase domain-containing protein</fullName>
    </recommendedName>
</protein>
<comment type="caution">
    <text evidence="3">The sequence shown here is derived from an EMBL/GenBank/DDBJ whole genome shotgun (WGS) entry which is preliminary data.</text>
</comment>